<evidence type="ECO:0000313" key="2">
    <source>
        <dbReference type="EMBL" id="CAF4669212.1"/>
    </source>
</evidence>
<evidence type="ECO:0000313" key="3">
    <source>
        <dbReference type="Proteomes" id="UP000663873"/>
    </source>
</evidence>
<organism evidence="2 3">
    <name type="scientific">Rotaria socialis</name>
    <dbReference type="NCBI Taxonomy" id="392032"/>
    <lineage>
        <taxon>Eukaryota</taxon>
        <taxon>Metazoa</taxon>
        <taxon>Spiralia</taxon>
        <taxon>Gnathifera</taxon>
        <taxon>Rotifera</taxon>
        <taxon>Eurotatoria</taxon>
        <taxon>Bdelloidea</taxon>
        <taxon>Philodinida</taxon>
        <taxon>Philodinidae</taxon>
        <taxon>Rotaria</taxon>
    </lineage>
</organism>
<feature type="non-terminal residue" evidence="2">
    <location>
        <position position="1"/>
    </location>
</feature>
<reference evidence="2" key="1">
    <citation type="submission" date="2021-02" db="EMBL/GenBank/DDBJ databases">
        <authorList>
            <person name="Nowell W R."/>
        </authorList>
    </citation>
    <scope>NUCLEOTIDE SEQUENCE</scope>
</reference>
<sequence length="63" mass="7013">NDAGIPNNDETESLYGGNAAQNDDATAELTPAEMIEANQMMVVFDRQLCFEITYFLMECDFPS</sequence>
<name>A0A821GMS0_9BILA</name>
<dbReference type="Proteomes" id="UP000663873">
    <property type="component" value="Unassembled WGS sequence"/>
</dbReference>
<keyword evidence="3" id="KW-1185">Reference proteome</keyword>
<evidence type="ECO:0000256" key="1">
    <source>
        <dbReference type="SAM" id="MobiDB-lite"/>
    </source>
</evidence>
<dbReference type="AlphaFoldDB" id="A0A821GMS0"/>
<dbReference type="EMBL" id="CAJOBP010031603">
    <property type="protein sequence ID" value="CAF4669212.1"/>
    <property type="molecule type" value="Genomic_DNA"/>
</dbReference>
<protein>
    <submittedName>
        <fullName evidence="2">Uncharacterized protein</fullName>
    </submittedName>
</protein>
<feature type="region of interest" description="Disordered" evidence="1">
    <location>
        <begin position="1"/>
        <end position="27"/>
    </location>
</feature>
<gene>
    <name evidence="2" type="ORF">UJA718_LOCUS34661</name>
</gene>
<accession>A0A821GMS0</accession>
<comment type="caution">
    <text evidence="2">The sequence shown here is derived from an EMBL/GenBank/DDBJ whole genome shotgun (WGS) entry which is preliminary data.</text>
</comment>
<proteinExistence type="predicted"/>